<dbReference type="InterPro" id="IPR004360">
    <property type="entry name" value="Glyas_Fos-R_dOase_dom"/>
</dbReference>
<protein>
    <submittedName>
        <fullName evidence="2">VOC family protein</fullName>
    </submittedName>
</protein>
<proteinExistence type="predicted"/>
<reference evidence="2 3" key="1">
    <citation type="journal article" date="2022" name="Genome Biol. Evol.">
        <title>Host diet, physiology and behaviors set the stage for Lachnospiraceae cladogenesis.</title>
        <authorList>
            <person name="Vera-Ponce De Leon A."/>
            <person name="Schneider M."/>
            <person name="Jahnes B.C."/>
            <person name="Sadowski V."/>
            <person name="Camuy-Velez L.A."/>
            <person name="Duan J."/>
            <person name="Sabree Z.L."/>
        </authorList>
    </citation>
    <scope>NUCLEOTIDE SEQUENCE [LARGE SCALE GENOMIC DNA]</scope>
    <source>
        <strain evidence="2 3">PAL227</strain>
    </source>
</reference>
<comment type="caution">
    <text evidence="2">The sequence shown here is derived from an EMBL/GenBank/DDBJ whole genome shotgun (WGS) entry which is preliminary data.</text>
</comment>
<evidence type="ECO:0000313" key="3">
    <source>
        <dbReference type="Proteomes" id="UP001523565"/>
    </source>
</evidence>
<evidence type="ECO:0000259" key="1">
    <source>
        <dbReference type="PROSITE" id="PS51819"/>
    </source>
</evidence>
<dbReference type="Pfam" id="PF00903">
    <property type="entry name" value="Glyoxalase"/>
    <property type="match status" value="1"/>
</dbReference>
<dbReference type="InterPro" id="IPR029068">
    <property type="entry name" value="Glyas_Bleomycin-R_OHBP_Dase"/>
</dbReference>
<dbReference type="PROSITE" id="PS51819">
    <property type="entry name" value="VOC"/>
    <property type="match status" value="1"/>
</dbReference>
<name>A0ABT1EJ77_9FIRM</name>
<evidence type="ECO:0000313" key="2">
    <source>
        <dbReference type="EMBL" id="MCP1110756.1"/>
    </source>
</evidence>
<keyword evidence="3" id="KW-1185">Reference proteome</keyword>
<accession>A0ABT1EJ77</accession>
<dbReference type="Proteomes" id="UP001523565">
    <property type="component" value="Unassembled WGS sequence"/>
</dbReference>
<gene>
    <name evidence="2" type="ORF">NK118_10875</name>
</gene>
<dbReference type="SUPFAM" id="SSF54593">
    <property type="entry name" value="Glyoxalase/Bleomycin resistance protein/Dihydroxybiphenyl dioxygenase"/>
    <property type="match status" value="1"/>
</dbReference>
<dbReference type="Gene3D" id="3.10.180.10">
    <property type="entry name" value="2,3-Dihydroxybiphenyl 1,2-Dioxygenase, domain 1"/>
    <property type="match status" value="1"/>
</dbReference>
<feature type="domain" description="VOC" evidence="1">
    <location>
        <begin position="3"/>
        <end position="146"/>
    </location>
</feature>
<dbReference type="InterPro" id="IPR037523">
    <property type="entry name" value="VOC_core"/>
</dbReference>
<organism evidence="2 3">
    <name type="scientific">Ohessyouella blattaphilus</name>
    <dbReference type="NCBI Taxonomy" id="2949333"/>
    <lineage>
        <taxon>Bacteria</taxon>
        <taxon>Bacillati</taxon>
        <taxon>Bacillota</taxon>
        <taxon>Clostridia</taxon>
        <taxon>Lachnospirales</taxon>
        <taxon>Lachnospiraceae</taxon>
        <taxon>Ohessyouella</taxon>
    </lineage>
</organism>
<sequence length="148" mass="16563">MMKYVHTNLIAKDWRKLSDFYKTVFGCKPIGPQRDLRGQWLGDMTGIKDAHIEGEHLLLPGVSDNGPTLEIFSYPEIIDSDKAVNACGFAHIAFEVDDIENIMNLVAQEGGSVLGQVVSNDYGDFGIGTFVYVKDPEGNLIELQRWER</sequence>
<dbReference type="EMBL" id="JAMZFV010000017">
    <property type="protein sequence ID" value="MCP1110756.1"/>
    <property type="molecule type" value="Genomic_DNA"/>
</dbReference>